<dbReference type="GO" id="GO:0071422">
    <property type="term" value="P:succinate transmembrane transport"/>
    <property type="evidence" value="ECO:0007669"/>
    <property type="project" value="TreeGrafter"/>
</dbReference>
<dbReference type="Proteomes" id="UP001255856">
    <property type="component" value="Unassembled WGS sequence"/>
</dbReference>
<feature type="transmembrane region" description="Helical" evidence="6">
    <location>
        <begin position="137"/>
        <end position="170"/>
    </location>
</feature>
<evidence type="ECO:0000256" key="3">
    <source>
        <dbReference type="ARBA" id="ARBA00022692"/>
    </source>
</evidence>
<proteinExistence type="inferred from homology"/>
<feature type="transmembrane region" description="Helical" evidence="6">
    <location>
        <begin position="40"/>
        <end position="57"/>
    </location>
</feature>
<accession>A0AAD9MJY0</accession>
<evidence type="ECO:0000256" key="5">
    <source>
        <dbReference type="ARBA" id="ARBA00023136"/>
    </source>
</evidence>
<evidence type="ECO:0000313" key="7">
    <source>
        <dbReference type="EMBL" id="KAK2077220.1"/>
    </source>
</evidence>
<comment type="subcellular location">
    <subcellularLocation>
        <location evidence="1">Membrane</location>
        <topology evidence="1">Multi-pass membrane protein</topology>
    </subcellularLocation>
</comment>
<feature type="transmembrane region" description="Helical" evidence="6">
    <location>
        <begin position="69"/>
        <end position="88"/>
    </location>
</feature>
<feature type="transmembrane region" description="Helical" evidence="6">
    <location>
        <begin position="182"/>
        <end position="202"/>
    </location>
</feature>
<keyword evidence="3 6" id="KW-0812">Transmembrane</keyword>
<evidence type="ECO:0000256" key="6">
    <source>
        <dbReference type="SAM" id="Phobius"/>
    </source>
</evidence>
<evidence type="ECO:0000256" key="2">
    <source>
        <dbReference type="ARBA" id="ARBA00005587"/>
    </source>
</evidence>
<protein>
    <recommendedName>
        <fullName evidence="9">GPR1/FUN34/yaaH family protein</fullName>
    </recommendedName>
</protein>
<feature type="transmembrane region" description="Helical" evidence="6">
    <location>
        <begin position="95"/>
        <end position="117"/>
    </location>
</feature>
<evidence type="ECO:0000313" key="8">
    <source>
        <dbReference type="Proteomes" id="UP001255856"/>
    </source>
</evidence>
<dbReference type="AlphaFoldDB" id="A0AAD9MJY0"/>
<keyword evidence="5 6" id="KW-0472">Membrane</keyword>
<comment type="similarity">
    <text evidence="2">Belongs to the acetate uptake transporter (AceTr) (TC 2.A.96) family.</text>
</comment>
<reference evidence="7" key="1">
    <citation type="submission" date="2021-01" db="EMBL/GenBank/DDBJ databases">
        <authorList>
            <person name="Eckstrom K.M.E."/>
        </authorList>
    </citation>
    <scope>NUCLEOTIDE SEQUENCE</scope>
    <source>
        <strain evidence="7">UVCC 0001</strain>
    </source>
</reference>
<dbReference type="InterPro" id="IPR000791">
    <property type="entry name" value="Gpr1/Fun34/SatP-like"/>
</dbReference>
<keyword evidence="4 6" id="KW-1133">Transmembrane helix</keyword>
<evidence type="ECO:0008006" key="9">
    <source>
        <dbReference type="Google" id="ProtNLM"/>
    </source>
</evidence>
<comment type="caution">
    <text evidence="7">The sequence shown here is derived from an EMBL/GenBank/DDBJ whole genome shotgun (WGS) entry which is preliminary data.</text>
</comment>
<evidence type="ECO:0000256" key="1">
    <source>
        <dbReference type="ARBA" id="ARBA00004141"/>
    </source>
</evidence>
<sequence length="243" mass="26420">MATETAQTQRLERTILALESRLAVMTDVGIKTIPSTSNPGPLGLFAFGLTTALLQGINSTLTDGNSSGLVYSFGFFFGGLAQLIAGILEYSRKNSFATVAFTSYGTFWMAVALNGTLIKAGVYLPSVKGEEMMLSLWGIYTFLLWLCTFTSNLVLSALFLTLSLLFFFLAGGQTNHTLMKFAGVWGFIVSAIAWYLAVSNLLEDLYGRPILPIFPFKPIHGVKAGTFGTKHRADDPEVAERKV</sequence>
<gene>
    <name evidence="7" type="ORF">QBZ16_004854</name>
</gene>
<name>A0AAD9MJY0_PROWI</name>
<dbReference type="PANTHER" id="PTHR30178:SF3">
    <property type="entry name" value="SUCCINATE-ACETATE_PROTON SYMPORTER SATP"/>
    <property type="match status" value="1"/>
</dbReference>
<keyword evidence="8" id="KW-1185">Reference proteome</keyword>
<dbReference type="PANTHER" id="PTHR30178">
    <property type="entry name" value="INNER MEMBRANE PROTEIN YAAH"/>
    <property type="match status" value="1"/>
</dbReference>
<organism evidence="7 8">
    <name type="scientific">Prototheca wickerhamii</name>
    <dbReference type="NCBI Taxonomy" id="3111"/>
    <lineage>
        <taxon>Eukaryota</taxon>
        <taxon>Viridiplantae</taxon>
        <taxon>Chlorophyta</taxon>
        <taxon>core chlorophytes</taxon>
        <taxon>Trebouxiophyceae</taxon>
        <taxon>Chlorellales</taxon>
        <taxon>Chlorellaceae</taxon>
        <taxon>Prototheca</taxon>
    </lineage>
</organism>
<dbReference type="Pfam" id="PF01184">
    <property type="entry name" value="Gpr1_Fun34_YaaH"/>
    <property type="match status" value="1"/>
</dbReference>
<dbReference type="EMBL" id="JASFZW010000007">
    <property type="protein sequence ID" value="KAK2077220.1"/>
    <property type="molecule type" value="Genomic_DNA"/>
</dbReference>
<dbReference type="GO" id="GO:0015360">
    <property type="term" value="F:acetate:proton symporter activity"/>
    <property type="evidence" value="ECO:0007669"/>
    <property type="project" value="TreeGrafter"/>
</dbReference>
<dbReference type="InterPro" id="IPR047623">
    <property type="entry name" value="SatP"/>
</dbReference>
<dbReference type="NCBIfam" id="NF038013">
    <property type="entry name" value="AceTr_1"/>
    <property type="match status" value="1"/>
</dbReference>
<dbReference type="GO" id="GO:0005886">
    <property type="term" value="C:plasma membrane"/>
    <property type="evidence" value="ECO:0007669"/>
    <property type="project" value="TreeGrafter"/>
</dbReference>
<evidence type="ECO:0000256" key="4">
    <source>
        <dbReference type="ARBA" id="ARBA00022989"/>
    </source>
</evidence>